<reference evidence="16 17" key="1">
    <citation type="submission" date="2024-01" db="EMBL/GenBank/DDBJ databases">
        <title>The genomes of 5 underutilized Papilionoideae crops provide insights into root nodulation and disease resistance.</title>
        <authorList>
            <person name="Yuan L."/>
        </authorList>
    </citation>
    <scope>NUCLEOTIDE SEQUENCE [LARGE SCALE GENOMIC DNA]</scope>
    <source>
        <strain evidence="16">LY-2023</strain>
        <tissue evidence="16">Leaf</tissue>
    </source>
</reference>
<dbReference type="PRINTS" id="PR00325">
    <property type="entry name" value="GERMIN"/>
</dbReference>
<evidence type="ECO:0000256" key="7">
    <source>
        <dbReference type="ARBA" id="ARBA00023157"/>
    </source>
</evidence>
<dbReference type="SMART" id="SM00835">
    <property type="entry name" value="Cupin_1"/>
    <property type="match status" value="1"/>
</dbReference>
<keyword evidence="6 14" id="KW-0732">Signal</keyword>
<dbReference type="InterPro" id="IPR001929">
    <property type="entry name" value="Germin"/>
</dbReference>
<dbReference type="Pfam" id="PF00190">
    <property type="entry name" value="Cupin_1"/>
    <property type="match status" value="1"/>
</dbReference>
<keyword evidence="7 13" id="KW-1015">Disulfide bond</keyword>
<feature type="binding site" evidence="12">
    <location>
        <position position="105"/>
    </location>
    <ligand>
        <name>Mn(2+)</name>
        <dbReference type="ChEBI" id="CHEBI:29035"/>
    </ligand>
</feature>
<evidence type="ECO:0000256" key="5">
    <source>
        <dbReference type="ARBA" id="ARBA00022723"/>
    </source>
</evidence>
<keyword evidence="8" id="KW-0675">Receptor</keyword>
<evidence type="ECO:0000313" key="16">
    <source>
        <dbReference type="EMBL" id="KAK7294442.1"/>
    </source>
</evidence>
<name>A0AAN9J936_CLITE</name>
<dbReference type="InterPro" id="IPR011051">
    <property type="entry name" value="RmlC_Cupin_sf"/>
</dbReference>
<dbReference type="SUPFAM" id="SSF51182">
    <property type="entry name" value="RmlC-like cupins"/>
    <property type="match status" value="1"/>
</dbReference>
<keyword evidence="9" id="KW-0325">Glycoprotein</keyword>
<feature type="disulfide bond" evidence="13">
    <location>
        <begin position="26"/>
        <end position="41"/>
    </location>
</feature>
<evidence type="ECO:0000259" key="15">
    <source>
        <dbReference type="SMART" id="SM00835"/>
    </source>
</evidence>
<feature type="signal peptide" evidence="14">
    <location>
        <begin position="1"/>
        <end position="20"/>
    </location>
</feature>
<evidence type="ECO:0000256" key="1">
    <source>
        <dbReference type="ARBA" id="ARBA00004271"/>
    </source>
</evidence>
<feature type="binding site" evidence="12">
    <location>
        <position position="103"/>
    </location>
    <ligand>
        <name>Mn(2+)</name>
        <dbReference type="ChEBI" id="CHEBI:29035"/>
    </ligand>
</feature>
<sequence length="211" mass="22267">MISILFLLASFFLLPITSHASVPDFCVADLNAAQTPSGYPCKNPKTVTVDDFVFSFLNNRGNPQKQFNVSISPAFVGQFPGTNGLGLSAARLEMDVGGAVPIHTHSGASEMIMVVSGHITAGFISNNNTVFVTKLSEGKVMIFPQGLLHFQVNTGEGKATAFVAFSSSDPGLQVLDLALFGNNLDSSLVGKTTLLNIAQIKQLKAVFGGTE</sequence>
<evidence type="ECO:0000256" key="10">
    <source>
        <dbReference type="ARBA" id="ARBA00023211"/>
    </source>
</evidence>
<evidence type="ECO:0000256" key="6">
    <source>
        <dbReference type="ARBA" id="ARBA00022729"/>
    </source>
</evidence>
<feature type="domain" description="Cupin type-1" evidence="15">
    <location>
        <begin position="55"/>
        <end position="201"/>
    </location>
</feature>
<dbReference type="EMBL" id="JAYKXN010000004">
    <property type="protein sequence ID" value="KAK7294442.1"/>
    <property type="molecule type" value="Genomic_DNA"/>
</dbReference>
<proteinExistence type="inferred from homology"/>
<keyword evidence="3 14" id="KW-0052">Apoplast</keyword>
<comment type="caution">
    <text evidence="16">The sequence shown here is derived from an EMBL/GenBank/DDBJ whole genome shotgun (WGS) entry which is preliminary data.</text>
</comment>
<dbReference type="FunFam" id="2.60.120.10:FF:000047">
    <property type="entry name" value="Auxin-binding protein ABP19a"/>
    <property type="match status" value="1"/>
</dbReference>
<dbReference type="Gene3D" id="2.60.120.10">
    <property type="entry name" value="Jelly Rolls"/>
    <property type="match status" value="1"/>
</dbReference>
<keyword evidence="4 14" id="KW-0964">Secreted</keyword>
<organism evidence="16 17">
    <name type="scientific">Clitoria ternatea</name>
    <name type="common">Butterfly pea</name>
    <dbReference type="NCBI Taxonomy" id="43366"/>
    <lineage>
        <taxon>Eukaryota</taxon>
        <taxon>Viridiplantae</taxon>
        <taxon>Streptophyta</taxon>
        <taxon>Embryophyta</taxon>
        <taxon>Tracheophyta</taxon>
        <taxon>Spermatophyta</taxon>
        <taxon>Magnoliopsida</taxon>
        <taxon>eudicotyledons</taxon>
        <taxon>Gunneridae</taxon>
        <taxon>Pentapetalae</taxon>
        <taxon>rosids</taxon>
        <taxon>fabids</taxon>
        <taxon>Fabales</taxon>
        <taxon>Fabaceae</taxon>
        <taxon>Papilionoideae</taxon>
        <taxon>50 kb inversion clade</taxon>
        <taxon>NPAAA clade</taxon>
        <taxon>indigoferoid/millettioid clade</taxon>
        <taxon>Phaseoleae</taxon>
        <taxon>Clitoria</taxon>
    </lineage>
</organism>
<evidence type="ECO:0000256" key="8">
    <source>
        <dbReference type="ARBA" id="ARBA00023170"/>
    </source>
</evidence>
<feature type="binding site" evidence="12">
    <location>
        <position position="149"/>
    </location>
    <ligand>
        <name>Mn(2+)</name>
        <dbReference type="ChEBI" id="CHEBI:29035"/>
    </ligand>
</feature>
<feature type="binding site" evidence="11">
    <location>
        <position position="110"/>
    </location>
    <ligand>
        <name>oxalate</name>
        <dbReference type="ChEBI" id="CHEBI:30623"/>
    </ligand>
</feature>
<dbReference type="GO" id="GO:0048046">
    <property type="term" value="C:apoplast"/>
    <property type="evidence" value="ECO:0007669"/>
    <property type="project" value="UniProtKB-SubCell"/>
</dbReference>
<comment type="similarity">
    <text evidence="2 14">Belongs to the germin family.</text>
</comment>
<dbReference type="Proteomes" id="UP001359559">
    <property type="component" value="Unassembled WGS sequence"/>
</dbReference>
<evidence type="ECO:0000313" key="17">
    <source>
        <dbReference type="Proteomes" id="UP001359559"/>
    </source>
</evidence>
<evidence type="ECO:0000256" key="4">
    <source>
        <dbReference type="ARBA" id="ARBA00022525"/>
    </source>
</evidence>
<evidence type="ECO:0000256" key="12">
    <source>
        <dbReference type="PIRSR" id="PIRSR601929-2"/>
    </source>
</evidence>
<gene>
    <name evidence="16" type="ORF">RJT34_17331</name>
</gene>
<evidence type="ECO:0000256" key="13">
    <source>
        <dbReference type="PIRSR" id="PIRSR601929-3"/>
    </source>
</evidence>
<evidence type="ECO:0000256" key="14">
    <source>
        <dbReference type="RuleBase" id="RU366015"/>
    </source>
</evidence>
<feature type="binding site" evidence="11">
    <location>
        <position position="105"/>
    </location>
    <ligand>
        <name>oxalate</name>
        <dbReference type="ChEBI" id="CHEBI:30623"/>
    </ligand>
</feature>
<accession>A0AAN9J936</accession>
<dbReference type="AlphaFoldDB" id="A0AAN9J936"/>
<evidence type="ECO:0000256" key="11">
    <source>
        <dbReference type="PIRSR" id="PIRSR601929-1"/>
    </source>
</evidence>
<keyword evidence="5 11" id="KW-0479">Metal-binding</keyword>
<keyword evidence="17" id="KW-1185">Reference proteome</keyword>
<evidence type="ECO:0000256" key="9">
    <source>
        <dbReference type="ARBA" id="ARBA00023180"/>
    </source>
</evidence>
<keyword evidence="10 11" id="KW-0464">Manganese</keyword>
<protein>
    <recommendedName>
        <fullName evidence="14">Germin-like protein</fullName>
    </recommendedName>
</protein>
<dbReference type="GO" id="GO:0030145">
    <property type="term" value="F:manganese ion binding"/>
    <property type="evidence" value="ECO:0007669"/>
    <property type="project" value="UniProtKB-UniRule"/>
</dbReference>
<dbReference type="InterPro" id="IPR014710">
    <property type="entry name" value="RmlC-like_jellyroll"/>
</dbReference>
<dbReference type="PANTHER" id="PTHR31238">
    <property type="entry name" value="GERMIN-LIKE PROTEIN SUBFAMILY 3 MEMBER 3"/>
    <property type="match status" value="1"/>
</dbReference>
<feature type="chain" id="PRO_5042668459" description="Germin-like protein" evidence="14">
    <location>
        <begin position="21"/>
        <end position="211"/>
    </location>
</feature>
<feature type="binding site" evidence="12">
    <location>
        <position position="110"/>
    </location>
    <ligand>
        <name>Mn(2+)</name>
        <dbReference type="ChEBI" id="CHEBI:29035"/>
    </ligand>
</feature>
<evidence type="ECO:0000256" key="2">
    <source>
        <dbReference type="ARBA" id="ARBA00007456"/>
    </source>
</evidence>
<dbReference type="CDD" id="cd02241">
    <property type="entry name" value="cupin_OxOx"/>
    <property type="match status" value="1"/>
</dbReference>
<evidence type="ECO:0000256" key="3">
    <source>
        <dbReference type="ARBA" id="ARBA00022523"/>
    </source>
</evidence>
<comment type="subcellular location">
    <subcellularLocation>
        <location evidence="1 14">Secreted</location>
        <location evidence="1 14">Extracellular space</location>
        <location evidence="1 14">Apoplast</location>
    </subcellularLocation>
</comment>
<dbReference type="InterPro" id="IPR006045">
    <property type="entry name" value="Cupin_1"/>
</dbReference>